<name>F2UHM3_SALR5</name>
<organism evidence="6">
    <name type="scientific">Salpingoeca rosetta (strain ATCC 50818 / BSB-021)</name>
    <dbReference type="NCBI Taxonomy" id="946362"/>
    <lineage>
        <taxon>Eukaryota</taxon>
        <taxon>Choanoflagellata</taxon>
        <taxon>Craspedida</taxon>
        <taxon>Salpingoecidae</taxon>
        <taxon>Salpingoeca</taxon>
    </lineage>
</organism>
<dbReference type="Proteomes" id="UP000007799">
    <property type="component" value="Unassembled WGS sequence"/>
</dbReference>
<dbReference type="Pfam" id="PF05970">
    <property type="entry name" value="PIF1"/>
    <property type="match status" value="1"/>
</dbReference>
<dbReference type="EMBL" id="GL832974">
    <property type="protein sequence ID" value="EGD76622.1"/>
    <property type="molecule type" value="Genomic_DNA"/>
</dbReference>
<dbReference type="STRING" id="946362.F2UHM3"/>
<dbReference type="AlphaFoldDB" id="F2UHM3"/>
<dbReference type="Gene3D" id="3.40.50.300">
    <property type="entry name" value="P-loop containing nucleotide triphosphate hydrolases"/>
    <property type="match status" value="1"/>
</dbReference>
<dbReference type="eggNOG" id="KOG0987">
    <property type="taxonomic scope" value="Eukaryota"/>
</dbReference>
<keyword evidence="2" id="KW-0233">DNA recombination</keyword>
<dbReference type="InterPro" id="IPR010285">
    <property type="entry name" value="DNA_helicase_pif1-like_DEAD"/>
</dbReference>
<dbReference type="KEGG" id="sre:PTSG_07735"/>
<dbReference type="FunCoup" id="F2UHM3">
    <property type="interactions" value="458"/>
</dbReference>
<comment type="cofactor">
    <cofactor evidence="2">
        <name>Mg(2+)</name>
        <dbReference type="ChEBI" id="CHEBI:18420"/>
    </cofactor>
</comment>
<dbReference type="EC" id="5.6.2.3" evidence="2"/>
<gene>
    <name evidence="5" type="ORF">PTSG_07735</name>
</gene>
<dbReference type="RefSeq" id="XP_004991536.1">
    <property type="nucleotide sequence ID" value="XM_004991479.1"/>
</dbReference>
<dbReference type="InterPro" id="IPR027417">
    <property type="entry name" value="P-loop_NTPase"/>
</dbReference>
<keyword evidence="2" id="KW-0547">Nucleotide-binding</keyword>
<dbReference type="InterPro" id="IPR057437">
    <property type="entry name" value="PIF1/LRR1_PH"/>
</dbReference>
<keyword evidence="2" id="KW-0378">Hydrolase</keyword>
<dbReference type="InParanoid" id="F2UHM3"/>
<dbReference type="CDD" id="cd18809">
    <property type="entry name" value="SF1_C_RecD"/>
    <property type="match status" value="1"/>
</dbReference>
<dbReference type="SUPFAM" id="SSF52540">
    <property type="entry name" value="P-loop containing nucleoside triphosphate hydrolases"/>
    <property type="match status" value="2"/>
</dbReference>
<dbReference type="GO" id="GO:0005524">
    <property type="term" value="F:ATP binding"/>
    <property type="evidence" value="ECO:0007669"/>
    <property type="project" value="UniProtKB-KW"/>
</dbReference>
<dbReference type="PANTHER" id="PTHR47642:SF7">
    <property type="entry name" value="ATP-DEPENDENT DNA HELICASE PIF1"/>
    <property type="match status" value="1"/>
</dbReference>
<accession>F2UHM3</accession>
<sequence>MECRAVVVFLDKRGRQKRKLSSTKQALLDFGMDEAKIPSIIIRYEHMEQVLTMQGHVSLFGPEISAGKATISLKEQGVHVNISKADPTQLRLRLTALMKQLRTSVDRRKLNQDEEQPTSLRLDPRIRRPLGAIQLNQLEPSSPPRKSCKVQSQAGGNLKRPSRALRAVAEGGVVGNPAIDASLTPEQKDVLMAVLSGRNVFFTGSAGTGKSYLIGKIIEALPKATTVVTASTGVAACAIGGTTLHAFAGVQAGSSRLPVNTSAWTTAKVLLIDEVSMIDAPYFDQLEQTARRVRRCNKPFGGLQLVLVGDFLQLPPVTKRGEETQFCFQAKSWDACVHECFHLSQVHRQRDRTFVDILHRCRLGQCTPSDITYIQRSATHRLDSSHIRATRLCTHVKEAKQINEQQLSKLSGSSKLFTRSDASPDVSRSSLASRVEKVLELKVGAQVMLSANVNVSAGLANGSRGVVVKFDAVGWPVVEFANGREETVRMHTWRIRTAAGRVMECKQVPLRLAWAVSIHKSQGMTLDALEVDLSRVFEWGQAYVALSRARTYEGLCVKRFSAKSIRAHPRVLAFYRSKFNLC</sequence>
<keyword evidence="2" id="KW-0234">DNA repair</keyword>
<dbReference type="GeneID" id="16072095"/>
<evidence type="ECO:0000313" key="6">
    <source>
        <dbReference type="Proteomes" id="UP000007799"/>
    </source>
</evidence>
<dbReference type="CDD" id="cd18037">
    <property type="entry name" value="DEXSc_Pif1_like"/>
    <property type="match status" value="1"/>
</dbReference>
<comment type="catalytic activity">
    <reaction evidence="2">
        <text>ATP + H2O = ADP + phosphate + H(+)</text>
        <dbReference type="Rhea" id="RHEA:13065"/>
        <dbReference type="ChEBI" id="CHEBI:15377"/>
        <dbReference type="ChEBI" id="CHEBI:15378"/>
        <dbReference type="ChEBI" id="CHEBI:30616"/>
        <dbReference type="ChEBI" id="CHEBI:43474"/>
        <dbReference type="ChEBI" id="CHEBI:456216"/>
        <dbReference type="EC" id="5.6.2.3"/>
    </reaction>
</comment>
<evidence type="ECO:0000256" key="1">
    <source>
        <dbReference type="ARBA" id="ARBA00023242"/>
    </source>
</evidence>
<feature type="region of interest" description="Disordered" evidence="3">
    <location>
        <begin position="135"/>
        <end position="161"/>
    </location>
</feature>
<dbReference type="Pfam" id="PF25344">
    <property type="entry name" value="PH_LRR1"/>
    <property type="match status" value="1"/>
</dbReference>
<evidence type="ECO:0000256" key="3">
    <source>
        <dbReference type="SAM" id="MobiDB-lite"/>
    </source>
</evidence>
<dbReference type="InterPro" id="IPR003593">
    <property type="entry name" value="AAA+_ATPase"/>
</dbReference>
<dbReference type="GO" id="GO:0006281">
    <property type="term" value="P:DNA repair"/>
    <property type="evidence" value="ECO:0007669"/>
    <property type="project" value="UniProtKB-KW"/>
</dbReference>
<dbReference type="OMA" id="SSAWESC"/>
<comment type="similarity">
    <text evidence="2">Belongs to the helicase family.</text>
</comment>
<dbReference type="PANTHER" id="PTHR47642">
    <property type="entry name" value="ATP-DEPENDENT DNA HELICASE"/>
    <property type="match status" value="1"/>
</dbReference>
<reference evidence="5" key="1">
    <citation type="submission" date="2009-08" db="EMBL/GenBank/DDBJ databases">
        <title>Annotation of Salpingoeca rosetta.</title>
        <authorList>
            <consortium name="The Broad Institute Genome Sequencing Platform"/>
            <person name="Russ C."/>
            <person name="Cuomo C."/>
            <person name="Burger G."/>
            <person name="Gray M.W."/>
            <person name="Holland P.W.H."/>
            <person name="King N."/>
            <person name="Lang F.B.F."/>
            <person name="Roger A.J."/>
            <person name="Ruiz-Trillo I."/>
            <person name="Young S.K."/>
            <person name="Zeng Q."/>
            <person name="Gargeya S."/>
            <person name="Alvarado L."/>
            <person name="Berlin A."/>
            <person name="Chapman S.B."/>
            <person name="Chen Z."/>
            <person name="Freedman E."/>
            <person name="Gellesch M."/>
            <person name="Goldberg J."/>
            <person name="Griggs A."/>
            <person name="Gujja S."/>
            <person name="Heilman E."/>
            <person name="Heiman D."/>
            <person name="Howarth C."/>
            <person name="Mehta T."/>
            <person name="Neiman D."/>
            <person name="Pearson M."/>
            <person name="Roberts A."/>
            <person name="Saif S."/>
            <person name="Shea T."/>
            <person name="Shenoy N."/>
            <person name="Sisk P."/>
            <person name="Stolte C."/>
            <person name="Sykes S."/>
            <person name="White J."/>
            <person name="Yandava C."/>
            <person name="Haas B."/>
            <person name="Nusbaum C."/>
            <person name="Birren B."/>
        </authorList>
    </citation>
    <scope>NUCLEOTIDE SEQUENCE [LARGE SCALE GENOMIC DNA]</scope>
    <source>
        <strain evidence="5">ATCC 50818</strain>
    </source>
</reference>
<dbReference type="OrthoDB" id="272985at2759"/>
<proteinExistence type="inferred from homology"/>
<keyword evidence="2" id="KW-0067">ATP-binding</keyword>
<dbReference type="GO" id="GO:0043139">
    <property type="term" value="F:5'-3' DNA helicase activity"/>
    <property type="evidence" value="ECO:0007669"/>
    <property type="project" value="UniProtKB-EC"/>
</dbReference>
<dbReference type="InterPro" id="IPR049163">
    <property type="entry name" value="Pif1-like_2B_dom"/>
</dbReference>
<feature type="domain" description="AAA+ ATPase" evidence="4">
    <location>
        <begin position="196"/>
        <end position="403"/>
    </location>
</feature>
<evidence type="ECO:0000259" key="4">
    <source>
        <dbReference type="SMART" id="SM00382"/>
    </source>
</evidence>
<dbReference type="SMART" id="SM00382">
    <property type="entry name" value="AAA"/>
    <property type="match status" value="1"/>
</dbReference>
<dbReference type="GO" id="GO:0000723">
    <property type="term" value="P:telomere maintenance"/>
    <property type="evidence" value="ECO:0007669"/>
    <property type="project" value="InterPro"/>
</dbReference>
<evidence type="ECO:0000313" key="5">
    <source>
        <dbReference type="EMBL" id="EGD76622.1"/>
    </source>
</evidence>
<dbReference type="GO" id="GO:0006310">
    <property type="term" value="P:DNA recombination"/>
    <property type="evidence" value="ECO:0007669"/>
    <property type="project" value="UniProtKB-KW"/>
</dbReference>
<protein>
    <recommendedName>
        <fullName evidence="2">ATP-dependent DNA helicase</fullName>
        <ecNumber evidence="2">5.6.2.3</ecNumber>
    </recommendedName>
</protein>
<dbReference type="InterPro" id="IPR051055">
    <property type="entry name" value="PIF1_helicase"/>
</dbReference>
<evidence type="ECO:0000256" key="2">
    <source>
        <dbReference type="RuleBase" id="RU363044"/>
    </source>
</evidence>
<keyword evidence="2" id="KW-0347">Helicase</keyword>
<dbReference type="GO" id="GO:0016887">
    <property type="term" value="F:ATP hydrolysis activity"/>
    <property type="evidence" value="ECO:0007669"/>
    <property type="project" value="RHEA"/>
</dbReference>
<keyword evidence="6" id="KW-1185">Reference proteome</keyword>
<dbReference type="Pfam" id="PF21530">
    <property type="entry name" value="Pif1_2B_dom"/>
    <property type="match status" value="1"/>
</dbReference>
<keyword evidence="1" id="KW-0539">Nucleus</keyword>
<keyword evidence="2" id="KW-0227">DNA damage</keyword>